<dbReference type="RefSeq" id="WP_271277478.1">
    <property type="nucleotide sequence ID" value="NZ_JAPNUD010000058.1"/>
</dbReference>
<sequence length="254" mass="28836">MGRGPGFASADNRRYLRQGDHYYIIGERLRSGSAEAALSRQGRYQDVADNLEVNEVRIGEADQFVICFNTHGAMRHAAIRERLLAQLQELIAGTDTPTATKRAELRGVISTKPGLNCYLRTTPKGLLRIDAAKVKAETNLDGKYLLCCSDPKLPAEDIALGYKQLLEVEQGWPDMKQVIDLRPVYHQHHVEAHPHRVRPAHSRHLHRPDRHLPPARRADQAPARHPGQTRHSDTEEDRRGHPRRRRLTRHTTPA</sequence>
<organism evidence="2 3">
    <name type="scientific">Nonomuraea ferruginea</name>
    <dbReference type="NCBI Taxonomy" id="46174"/>
    <lineage>
        <taxon>Bacteria</taxon>
        <taxon>Bacillati</taxon>
        <taxon>Actinomycetota</taxon>
        <taxon>Actinomycetes</taxon>
        <taxon>Streptosporangiales</taxon>
        <taxon>Streptosporangiaceae</taxon>
        <taxon>Nonomuraea</taxon>
    </lineage>
</organism>
<keyword evidence="3" id="KW-1185">Reference proteome</keyword>
<feature type="compositionally biased region" description="Basic and acidic residues" evidence="1">
    <location>
        <begin position="230"/>
        <end position="239"/>
    </location>
</feature>
<feature type="compositionally biased region" description="Basic residues" evidence="1">
    <location>
        <begin position="195"/>
        <end position="209"/>
    </location>
</feature>
<feature type="compositionally biased region" description="Basic residues" evidence="1">
    <location>
        <begin position="240"/>
        <end position="254"/>
    </location>
</feature>
<feature type="compositionally biased region" description="Basic and acidic residues" evidence="1">
    <location>
        <begin position="210"/>
        <end position="219"/>
    </location>
</feature>
<evidence type="ECO:0000313" key="2">
    <source>
        <dbReference type="EMBL" id="MDA0643112.1"/>
    </source>
</evidence>
<dbReference type="Proteomes" id="UP001212498">
    <property type="component" value="Unassembled WGS sequence"/>
</dbReference>
<dbReference type="EMBL" id="JAPNUD010000058">
    <property type="protein sequence ID" value="MDA0643112.1"/>
    <property type="molecule type" value="Genomic_DNA"/>
</dbReference>
<accession>A0ABT4T0R9</accession>
<evidence type="ECO:0000313" key="3">
    <source>
        <dbReference type="Proteomes" id="UP001212498"/>
    </source>
</evidence>
<proteinExistence type="predicted"/>
<comment type="caution">
    <text evidence="2">The sequence shown here is derived from an EMBL/GenBank/DDBJ whole genome shotgun (WGS) entry which is preliminary data.</text>
</comment>
<evidence type="ECO:0000256" key="1">
    <source>
        <dbReference type="SAM" id="MobiDB-lite"/>
    </source>
</evidence>
<reference evidence="2 3" key="1">
    <citation type="submission" date="2022-11" db="EMBL/GenBank/DDBJ databases">
        <title>Nonomuraea corallina sp. nov., a new species of the genus Nonomuraea isolated from sea side sediment in Thai sea.</title>
        <authorList>
            <person name="Ngamcharungchit C."/>
            <person name="Matsumoto A."/>
            <person name="Suriyachadkun C."/>
            <person name="Panbangred W."/>
            <person name="Inahashi Y."/>
            <person name="Intra B."/>
        </authorList>
    </citation>
    <scope>NUCLEOTIDE SEQUENCE [LARGE SCALE GENOMIC DNA]</scope>
    <source>
        <strain evidence="2 3">DSM 43553</strain>
    </source>
</reference>
<feature type="region of interest" description="Disordered" evidence="1">
    <location>
        <begin position="194"/>
        <end position="254"/>
    </location>
</feature>
<gene>
    <name evidence="2" type="ORF">OUY24_21005</name>
</gene>
<name>A0ABT4T0R9_9ACTN</name>
<protein>
    <submittedName>
        <fullName evidence="2">Uncharacterized protein</fullName>
    </submittedName>
</protein>